<keyword evidence="2" id="KW-1133">Transmembrane helix</keyword>
<evidence type="ECO:0000256" key="1">
    <source>
        <dbReference type="SAM" id="MobiDB-lite"/>
    </source>
</evidence>
<feature type="compositionally biased region" description="Low complexity" evidence="1">
    <location>
        <begin position="83"/>
        <end position="99"/>
    </location>
</feature>
<reference evidence="3 4" key="1">
    <citation type="submission" date="2020-08" db="EMBL/GenBank/DDBJ databases">
        <title>Genomic Encyclopedia of Type Strains, Phase III (KMG-III): the genomes of soil and plant-associated and newly described type strains.</title>
        <authorList>
            <person name="Whitman W."/>
        </authorList>
    </citation>
    <scope>NUCLEOTIDE SEQUENCE [LARGE SCALE GENOMIC DNA]</scope>
    <source>
        <strain evidence="3 4">CECT 7247</strain>
    </source>
</reference>
<feature type="region of interest" description="Disordered" evidence="1">
    <location>
        <begin position="83"/>
        <end position="150"/>
    </location>
</feature>
<dbReference type="Proteomes" id="UP000574369">
    <property type="component" value="Unassembled WGS sequence"/>
</dbReference>
<dbReference type="EMBL" id="JACHXO010000007">
    <property type="protein sequence ID" value="MBB3196317.1"/>
    <property type="molecule type" value="Genomic_DNA"/>
</dbReference>
<keyword evidence="2" id="KW-0472">Membrane</keyword>
<dbReference type="RefSeq" id="WP_088454230.1">
    <property type="nucleotide sequence ID" value="NZ_JACHXO010000007.1"/>
</dbReference>
<comment type="caution">
    <text evidence="3">The sequence shown here is derived from an EMBL/GenBank/DDBJ whole genome shotgun (WGS) entry which is preliminary data.</text>
</comment>
<keyword evidence="4" id="KW-1185">Reference proteome</keyword>
<evidence type="ECO:0000313" key="4">
    <source>
        <dbReference type="Proteomes" id="UP000574369"/>
    </source>
</evidence>
<name>A0ABR6GX96_9BURK</name>
<protein>
    <submittedName>
        <fullName evidence="3">Coiled-coil protein SlyX</fullName>
    </submittedName>
</protein>
<keyword evidence="2" id="KW-0812">Transmembrane</keyword>
<gene>
    <name evidence="3" type="ORF">FHS28_003729</name>
</gene>
<evidence type="ECO:0000313" key="3">
    <source>
        <dbReference type="EMBL" id="MBB3196317.1"/>
    </source>
</evidence>
<accession>A0ABR6GX96</accession>
<proteinExistence type="predicted"/>
<evidence type="ECO:0000256" key="2">
    <source>
        <dbReference type="SAM" id="Phobius"/>
    </source>
</evidence>
<sequence>MSQVQAWVAVAGLVAGVGLGVAGASWHWVRKLNTVQRLSDHLAASRNLLDQQNTQARRQVEQLQTELAELRLFAERARRKLTQLAEQAAATPAGATAPAAPAPPAQPRASAQEVAQMLTRNDQRRQPAIARADQEDAGFEPTQVDPPDPL</sequence>
<organism evidence="3 4">
    <name type="scientific">Roseateles terrae</name>
    <dbReference type="NCBI Taxonomy" id="431060"/>
    <lineage>
        <taxon>Bacteria</taxon>
        <taxon>Pseudomonadati</taxon>
        <taxon>Pseudomonadota</taxon>
        <taxon>Betaproteobacteria</taxon>
        <taxon>Burkholderiales</taxon>
        <taxon>Sphaerotilaceae</taxon>
        <taxon>Roseateles</taxon>
    </lineage>
</organism>
<feature type="transmembrane region" description="Helical" evidence="2">
    <location>
        <begin position="6"/>
        <end position="29"/>
    </location>
</feature>